<feature type="region of interest" description="Disordered" evidence="14">
    <location>
        <begin position="831"/>
        <end position="878"/>
    </location>
</feature>
<dbReference type="SMART" id="SM00388">
    <property type="entry name" value="HisKA"/>
    <property type="match status" value="1"/>
</dbReference>
<keyword evidence="10" id="KW-0067">ATP-binding</keyword>
<gene>
    <name evidence="17" type="ORF">GCM10009867_31100</name>
</gene>
<dbReference type="Pfam" id="PF02702">
    <property type="entry name" value="KdpD"/>
    <property type="match status" value="1"/>
</dbReference>
<keyword evidence="9 17" id="KW-0418">Kinase</keyword>
<dbReference type="InterPro" id="IPR025201">
    <property type="entry name" value="KdpD_TM"/>
</dbReference>
<feature type="transmembrane region" description="Helical" evidence="15">
    <location>
        <begin position="378"/>
        <end position="397"/>
    </location>
</feature>
<dbReference type="InterPro" id="IPR003594">
    <property type="entry name" value="HATPase_dom"/>
</dbReference>
<dbReference type="Gene3D" id="1.10.287.130">
    <property type="match status" value="1"/>
</dbReference>
<keyword evidence="18" id="KW-1185">Reference proteome</keyword>
<evidence type="ECO:0000256" key="6">
    <source>
        <dbReference type="ARBA" id="ARBA00022679"/>
    </source>
</evidence>
<feature type="transmembrane region" description="Helical" evidence="15">
    <location>
        <begin position="456"/>
        <end position="476"/>
    </location>
</feature>
<protein>
    <recommendedName>
        <fullName evidence="4">histidine kinase</fullName>
        <ecNumber evidence="4">2.7.13.3</ecNumber>
    </recommendedName>
</protein>
<feature type="compositionally biased region" description="Basic and acidic residues" evidence="14">
    <location>
        <begin position="838"/>
        <end position="851"/>
    </location>
</feature>
<dbReference type="SUPFAM" id="SSF55874">
    <property type="entry name" value="ATPase domain of HSP90 chaperone/DNA topoisomerase II/histidine kinase"/>
    <property type="match status" value="1"/>
</dbReference>
<dbReference type="InterPro" id="IPR004358">
    <property type="entry name" value="Sig_transdc_His_kin-like_C"/>
</dbReference>
<dbReference type="Pfam" id="PF00512">
    <property type="entry name" value="HisKA"/>
    <property type="match status" value="1"/>
</dbReference>
<dbReference type="Pfam" id="PF13493">
    <property type="entry name" value="DUF4118"/>
    <property type="match status" value="1"/>
</dbReference>
<dbReference type="PROSITE" id="PS50109">
    <property type="entry name" value="HIS_KIN"/>
    <property type="match status" value="1"/>
</dbReference>
<keyword evidence="7 15" id="KW-0812">Transmembrane</keyword>
<dbReference type="SUPFAM" id="SSF47384">
    <property type="entry name" value="Homodimeric domain of signal transducing histidine kinase"/>
    <property type="match status" value="1"/>
</dbReference>
<evidence type="ECO:0000256" key="13">
    <source>
        <dbReference type="ARBA" id="ARBA00023136"/>
    </source>
</evidence>
<dbReference type="InterPro" id="IPR014729">
    <property type="entry name" value="Rossmann-like_a/b/a_fold"/>
</dbReference>
<dbReference type="Pfam" id="PF02518">
    <property type="entry name" value="HATPase_c"/>
    <property type="match status" value="1"/>
</dbReference>
<dbReference type="InterPro" id="IPR038318">
    <property type="entry name" value="KdpD_sf"/>
</dbReference>
<comment type="catalytic activity">
    <reaction evidence="1">
        <text>ATP + protein L-histidine = ADP + protein N-phospho-L-histidine.</text>
        <dbReference type="EC" id="2.7.13.3"/>
    </reaction>
</comment>
<comment type="subcellular location">
    <subcellularLocation>
        <location evidence="3">Cell membrane</location>
    </subcellularLocation>
    <subcellularLocation>
        <location evidence="2">Membrane</location>
        <topology evidence="2">Multi-pass membrane protein</topology>
    </subcellularLocation>
</comment>
<dbReference type="InterPro" id="IPR006016">
    <property type="entry name" value="UspA"/>
</dbReference>
<evidence type="ECO:0000256" key="15">
    <source>
        <dbReference type="SAM" id="Phobius"/>
    </source>
</evidence>
<keyword evidence="8" id="KW-0547">Nucleotide-binding</keyword>
<keyword evidence="5" id="KW-0597">Phosphoprotein</keyword>
<evidence type="ECO:0000256" key="7">
    <source>
        <dbReference type="ARBA" id="ARBA00022692"/>
    </source>
</evidence>
<evidence type="ECO:0000256" key="1">
    <source>
        <dbReference type="ARBA" id="ARBA00000085"/>
    </source>
</evidence>
<dbReference type="Gene3D" id="3.40.50.620">
    <property type="entry name" value="HUPs"/>
    <property type="match status" value="1"/>
</dbReference>
<dbReference type="InterPro" id="IPR005467">
    <property type="entry name" value="His_kinase_dom"/>
</dbReference>
<dbReference type="GO" id="GO:0016301">
    <property type="term" value="F:kinase activity"/>
    <property type="evidence" value="ECO:0007669"/>
    <property type="project" value="UniProtKB-KW"/>
</dbReference>
<dbReference type="InterPro" id="IPR003661">
    <property type="entry name" value="HisK_dim/P_dom"/>
</dbReference>
<dbReference type="InterPro" id="IPR036097">
    <property type="entry name" value="HisK_dim/P_sf"/>
</dbReference>
<dbReference type="InterPro" id="IPR027417">
    <property type="entry name" value="P-loop_NTPase"/>
</dbReference>
<dbReference type="SUPFAM" id="SSF52402">
    <property type="entry name" value="Adenine nucleotide alpha hydrolases-like"/>
    <property type="match status" value="1"/>
</dbReference>
<dbReference type="EMBL" id="BAAARN010000004">
    <property type="protein sequence ID" value="GAA2738679.1"/>
    <property type="molecule type" value="Genomic_DNA"/>
</dbReference>
<dbReference type="InterPro" id="IPR003852">
    <property type="entry name" value="Sig_transdc_His_kinase_KdpD_N"/>
</dbReference>
<evidence type="ECO:0000256" key="5">
    <source>
        <dbReference type="ARBA" id="ARBA00022553"/>
    </source>
</evidence>
<keyword evidence="13 15" id="KW-0472">Membrane</keyword>
<evidence type="ECO:0000256" key="8">
    <source>
        <dbReference type="ARBA" id="ARBA00022741"/>
    </source>
</evidence>
<dbReference type="PRINTS" id="PR00344">
    <property type="entry name" value="BCTRLSENSOR"/>
</dbReference>
<accession>A0ABN3UVG3</accession>
<dbReference type="InterPro" id="IPR052023">
    <property type="entry name" value="Histidine_kinase_KdpD"/>
</dbReference>
<dbReference type="RefSeq" id="WP_344195096.1">
    <property type="nucleotide sequence ID" value="NZ_BAAARN010000004.1"/>
</dbReference>
<dbReference type="Gene3D" id="3.30.565.10">
    <property type="entry name" value="Histidine kinase-like ATPase, C-terminal domain"/>
    <property type="match status" value="1"/>
</dbReference>
<dbReference type="Pfam" id="PF00582">
    <property type="entry name" value="Usp"/>
    <property type="match status" value="1"/>
</dbReference>
<feature type="domain" description="Histidine kinase" evidence="16">
    <location>
        <begin position="619"/>
        <end position="831"/>
    </location>
</feature>
<evidence type="ECO:0000256" key="14">
    <source>
        <dbReference type="SAM" id="MobiDB-lite"/>
    </source>
</evidence>
<proteinExistence type="predicted"/>
<feature type="compositionally biased region" description="Polar residues" evidence="14">
    <location>
        <begin position="863"/>
        <end position="878"/>
    </location>
</feature>
<dbReference type="InterPro" id="IPR036890">
    <property type="entry name" value="HATPase_C_sf"/>
</dbReference>
<dbReference type="Gene3D" id="3.40.50.300">
    <property type="entry name" value="P-loop containing nucleotide triphosphate hydrolases"/>
    <property type="match status" value="1"/>
</dbReference>
<evidence type="ECO:0000256" key="11">
    <source>
        <dbReference type="ARBA" id="ARBA00022989"/>
    </source>
</evidence>
<dbReference type="EC" id="2.7.13.3" evidence="4"/>
<dbReference type="Gene3D" id="1.20.120.620">
    <property type="entry name" value="Backbone structure of the membrane domain of e. Coli histidine kinase receptor kdpd"/>
    <property type="match status" value="1"/>
</dbReference>
<evidence type="ECO:0000256" key="4">
    <source>
        <dbReference type="ARBA" id="ARBA00012438"/>
    </source>
</evidence>
<evidence type="ECO:0000259" key="16">
    <source>
        <dbReference type="PROSITE" id="PS50109"/>
    </source>
</evidence>
<evidence type="ECO:0000256" key="9">
    <source>
        <dbReference type="ARBA" id="ARBA00022777"/>
    </source>
</evidence>
<name>A0ABN3UVG3_9MICO</name>
<evidence type="ECO:0000256" key="3">
    <source>
        <dbReference type="ARBA" id="ARBA00004236"/>
    </source>
</evidence>
<dbReference type="SMART" id="SM00387">
    <property type="entry name" value="HATPase_c"/>
    <property type="match status" value="1"/>
</dbReference>
<keyword evidence="6" id="KW-0808">Transferase</keyword>
<comment type="caution">
    <text evidence="17">The sequence shown here is derived from an EMBL/GenBank/DDBJ whole genome shotgun (WGS) entry which is preliminary data.</text>
</comment>
<keyword evidence="12" id="KW-0902">Two-component regulatory system</keyword>
<keyword evidence="11 15" id="KW-1133">Transmembrane helix</keyword>
<feature type="transmembrane region" description="Helical" evidence="15">
    <location>
        <begin position="409"/>
        <end position="436"/>
    </location>
</feature>
<evidence type="ECO:0000256" key="12">
    <source>
        <dbReference type="ARBA" id="ARBA00023012"/>
    </source>
</evidence>
<dbReference type="CDD" id="cd00082">
    <property type="entry name" value="HisKA"/>
    <property type="match status" value="1"/>
</dbReference>
<sequence>MTPGRLRIYLGAAPGVGKTVAMLSEGRRRIERGTDVVVGLVETHGRAHTAQALEGLEVVPTREVEHRGSTLREMDLDALLARAPEVALVDELAHTNAPGSRNTKRWEDVRELLAAGIDVISTVNVQHLESLNDVVESITGIRQQETVPDEVVRTADQIELVDMSPHALRRRMAHGNIYGHDRVDAALANYFREGNLTALRELSLLWLADRVDEGLERYRRDQGITDSWPARERVVVAVTGGPESAALVRRGAQIAGRGAGGELVVAHVTPADGLIDARLESIGEIRTLVAELGGTFHTVAGDDAAAAIIDFARGVNARQIVLGASRRTWWQALRGRGVGSHVVEGAGTDIDTVIVTHDQAHRGRSRRGRGALGGPRRWAGWLLATVGTAALTALLIATRQSHDLPLEVLLFLALTVGCALAGGLGPAVLSALLGSLSLNWFFTEPLGTLTITDPQNAVAVLVFLLVAVSVASAVHLSDRRAAAARLAQRESLALERSAQTLLGEQDPLTALLEQVVDLFHLTSAGLVRRPSVREPWQVVAALPGFDVHDLDRAAVLAPVDDTTTLALFGPVLAADERRLVSAFAAHAEAVLRRADLIEQARQAGALARDNRARTALLSAVSHDLRTPLAGIKAAVSTLRQPGAAFSEQDEADLLETIEESSDALTTLVANLLDISRLQSGVVVAQRSEGSVLETIRRTVAAVSDPDRVRVLGGDDLPLAVYDEVLLDRVLANVVENALHHSGGRQEVVVKAYATGDRLQVRVVDRGSGVPDSSKAAIFAPFQRLDDAPRGSGVGLGLAVARGLMETMEGTITAEDTPGGGLTIVLELPRAATPPAREPGAHGREAARHEGEVAPEGAPAAYPSASTPRPTSNDGRMPA</sequence>
<evidence type="ECO:0000256" key="10">
    <source>
        <dbReference type="ARBA" id="ARBA00022840"/>
    </source>
</evidence>
<evidence type="ECO:0000313" key="17">
    <source>
        <dbReference type="EMBL" id="GAA2738679.1"/>
    </source>
</evidence>
<evidence type="ECO:0000313" key="18">
    <source>
        <dbReference type="Proteomes" id="UP001501326"/>
    </source>
</evidence>
<dbReference type="PANTHER" id="PTHR45569:SF1">
    <property type="entry name" value="SENSOR PROTEIN KDPD"/>
    <property type="match status" value="1"/>
</dbReference>
<dbReference type="PANTHER" id="PTHR45569">
    <property type="entry name" value="SENSOR PROTEIN KDPD"/>
    <property type="match status" value="1"/>
</dbReference>
<organism evidence="17 18">
    <name type="scientific">Pedococcus aerophilus</name>
    <dbReference type="NCBI Taxonomy" id="436356"/>
    <lineage>
        <taxon>Bacteria</taxon>
        <taxon>Bacillati</taxon>
        <taxon>Actinomycetota</taxon>
        <taxon>Actinomycetes</taxon>
        <taxon>Micrococcales</taxon>
        <taxon>Intrasporangiaceae</taxon>
        <taxon>Pedococcus</taxon>
    </lineage>
</organism>
<reference evidence="17 18" key="1">
    <citation type="journal article" date="2019" name="Int. J. Syst. Evol. Microbiol.">
        <title>The Global Catalogue of Microorganisms (GCM) 10K type strain sequencing project: providing services to taxonomists for standard genome sequencing and annotation.</title>
        <authorList>
            <consortium name="The Broad Institute Genomics Platform"/>
            <consortium name="The Broad Institute Genome Sequencing Center for Infectious Disease"/>
            <person name="Wu L."/>
            <person name="Ma J."/>
        </authorList>
    </citation>
    <scope>NUCLEOTIDE SEQUENCE [LARGE SCALE GENOMIC DNA]</scope>
    <source>
        <strain evidence="17 18">JCM 16378</strain>
    </source>
</reference>
<evidence type="ECO:0000256" key="2">
    <source>
        <dbReference type="ARBA" id="ARBA00004141"/>
    </source>
</evidence>
<dbReference type="Proteomes" id="UP001501326">
    <property type="component" value="Unassembled WGS sequence"/>
</dbReference>